<dbReference type="AlphaFoldDB" id="A0A9N9PE42"/>
<dbReference type="EMBL" id="CAJVRL010000001">
    <property type="protein sequence ID" value="CAG8948649.1"/>
    <property type="molecule type" value="Genomic_DNA"/>
</dbReference>
<gene>
    <name evidence="1" type="ORF">HYFRA_00001769</name>
</gene>
<name>A0A9N9PE42_9HELO</name>
<evidence type="ECO:0000313" key="1">
    <source>
        <dbReference type="EMBL" id="CAG8948649.1"/>
    </source>
</evidence>
<dbReference type="Proteomes" id="UP000696280">
    <property type="component" value="Unassembled WGS sequence"/>
</dbReference>
<proteinExistence type="predicted"/>
<protein>
    <submittedName>
        <fullName evidence="1">Uncharacterized protein</fullName>
    </submittedName>
</protein>
<evidence type="ECO:0000313" key="2">
    <source>
        <dbReference type="Proteomes" id="UP000696280"/>
    </source>
</evidence>
<comment type="caution">
    <text evidence="1">The sequence shown here is derived from an EMBL/GenBank/DDBJ whole genome shotgun (WGS) entry which is preliminary data.</text>
</comment>
<reference evidence="1" key="1">
    <citation type="submission" date="2021-07" db="EMBL/GenBank/DDBJ databases">
        <authorList>
            <person name="Durling M."/>
        </authorList>
    </citation>
    <scope>NUCLEOTIDE SEQUENCE</scope>
</reference>
<keyword evidence="2" id="KW-1185">Reference proteome</keyword>
<sequence>MEGRPEMEVAKQMADVLIAAMPKMASQGSPLDERPPPGLRVVVKVAAKQGTCILRCLLVDGKDEL</sequence>
<accession>A0A9N9PE42</accession>
<organism evidence="1 2">
    <name type="scientific">Hymenoscyphus fraxineus</name>
    <dbReference type="NCBI Taxonomy" id="746836"/>
    <lineage>
        <taxon>Eukaryota</taxon>
        <taxon>Fungi</taxon>
        <taxon>Dikarya</taxon>
        <taxon>Ascomycota</taxon>
        <taxon>Pezizomycotina</taxon>
        <taxon>Leotiomycetes</taxon>
        <taxon>Helotiales</taxon>
        <taxon>Helotiaceae</taxon>
        <taxon>Hymenoscyphus</taxon>
    </lineage>
</organism>